<name>A7SXC8_NEMVE</name>
<feature type="region of interest" description="Disordered" evidence="1">
    <location>
        <begin position="28"/>
        <end position="48"/>
    </location>
</feature>
<feature type="non-terminal residue" evidence="2">
    <location>
        <position position="1"/>
    </location>
</feature>
<dbReference type="EMBL" id="DS469884">
    <property type="protein sequence ID" value="EDO31626.1"/>
    <property type="molecule type" value="Genomic_DNA"/>
</dbReference>
<evidence type="ECO:0000313" key="3">
    <source>
        <dbReference type="Proteomes" id="UP000001593"/>
    </source>
</evidence>
<proteinExistence type="predicted"/>
<dbReference type="AlphaFoldDB" id="A7SXC8"/>
<sequence length="67" mass="7695">PPLYRHRSFPLCLVSCPPLYLHRLPPPTPTRNYLGMPPPTPTRNYLGSPYPIKELLRHAPPPQQEIT</sequence>
<evidence type="ECO:0000256" key="1">
    <source>
        <dbReference type="SAM" id="MobiDB-lite"/>
    </source>
</evidence>
<organism evidence="2 3">
    <name type="scientific">Nematostella vectensis</name>
    <name type="common">Starlet sea anemone</name>
    <dbReference type="NCBI Taxonomy" id="45351"/>
    <lineage>
        <taxon>Eukaryota</taxon>
        <taxon>Metazoa</taxon>
        <taxon>Cnidaria</taxon>
        <taxon>Anthozoa</taxon>
        <taxon>Hexacorallia</taxon>
        <taxon>Actiniaria</taxon>
        <taxon>Edwardsiidae</taxon>
        <taxon>Nematostella</taxon>
    </lineage>
</organism>
<reference evidence="2 3" key="1">
    <citation type="journal article" date="2007" name="Science">
        <title>Sea anemone genome reveals ancestral eumetazoan gene repertoire and genomic organization.</title>
        <authorList>
            <person name="Putnam N.H."/>
            <person name="Srivastava M."/>
            <person name="Hellsten U."/>
            <person name="Dirks B."/>
            <person name="Chapman J."/>
            <person name="Salamov A."/>
            <person name="Terry A."/>
            <person name="Shapiro H."/>
            <person name="Lindquist E."/>
            <person name="Kapitonov V.V."/>
            <person name="Jurka J."/>
            <person name="Genikhovich G."/>
            <person name="Grigoriev I.V."/>
            <person name="Lucas S.M."/>
            <person name="Steele R.E."/>
            <person name="Finnerty J.R."/>
            <person name="Technau U."/>
            <person name="Martindale M.Q."/>
            <person name="Rokhsar D.S."/>
        </authorList>
    </citation>
    <scope>NUCLEOTIDE SEQUENCE [LARGE SCALE GENOMIC DNA]</scope>
    <source>
        <strain evidence="3">CH2 X CH6</strain>
    </source>
</reference>
<evidence type="ECO:0000313" key="2">
    <source>
        <dbReference type="EMBL" id="EDO31626.1"/>
    </source>
</evidence>
<dbReference type="HOGENOM" id="CLU_2819965_0_0_1"/>
<dbReference type="Proteomes" id="UP000001593">
    <property type="component" value="Unassembled WGS sequence"/>
</dbReference>
<gene>
    <name evidence="2" type="ORF">NEMVEDRAFT_v1g136577</name>
</gene>
<accession>A7SXC8</accession>
<keyword evidence="3" id="KW-1185">Reference proteome</keyword>
<protein>
    <submittedName>
        <fullName evidence="2">Uncharacterized protein</fullName>
    </submittedName>
</protein>
<dbReference type="InParanoid" id="A7SXC8"/>